<dbReference type="Proteomes" id="UP000182466">
    <property type="component" value="Unassembled WGS sequence"/>
</dbReference>
<dbReference type="InterPro" id="IPR028992">
    <property type="entry name" value="Hedgehog/Intein_dom"/>
</dbReference>
<reference evidence="2 3" key="1">
    <citation type="submission" date="2016-10" db="EMBL/GenBank/DDBJ databases">
        <authorList>
            <person name="de Groot N.N."/>
        </authorList>
    </citation>
    <scope>NUCLEOTIDE SEQUENCE [LARGE SCALE GENOMIC DNA]</scope>
    <source>
        <strain evidence="2 3">CGMCC 1.10959</strain>
    </source>
</reference>
<evidence type="ECO:0000259" key="1">
    <source>
        <dbReference type="Pfam" id="PF13403"/>
    </source>
</evidence>
<name>A0A1I7D0I6_9RHOB</name>
<dbReference type="InterPro" id="IPR036844">
    <property type="entry name" value="Hint_dom_sf"/>
</dbReference>
<gene>
    <name evidence="2" type="ORF">SAMN05216236_12162</name>
</gene>
<dbReference type="SUPFAM" id="SSF51294">
    <property type="entry name" value="Hedgehog/intein (Hint) domain"/>
    <property type="match status" value="1"/>
</dbReference>
<dbReference type="AlphaFoldDB" id="A0A1I7D0I6"/>
<accession>A0A1I7D0I6</accession>
<protein>
    <submittedName>
        <fullName evidence="2">Hint domain-containing protein</fullName>
    </submittedName>
</protein>
<proteinExistence type="predicted"/>
<dbReference type="STRING" id="999627.SAMN05216236_12162"/>
<dbReference type="RefSeq" id="WP_051372257.1">
    <property type="nucleotide sequence ID" value="NZ_FPAW01000021.1"/>
</dbReference>
<evidence type="ECO:0000313" key="2">
    <source>
        <dbReference type="EMBL" id="SFU05189.1"/>
    </source>
</evidence>
<dbReference type="Pfam" id="PF13403">
    <property type="entry name" value="Hint_2"/>
    <property type="match status" value="1"/>
</dbReference>
<dbReference type="eggNOG" id="COG2931">
    <property type="taxonomic scope" value="Bacteria"/>
</dbReference>
<keyword evidence="3" id="KW-1185">Reference proteome</keyword>
<organism evidence="2 3">
    <name type="scientific">Sedimentitalea nanhaiensis</name>
    <dbReference type="NCBI Taxonomy" id="999627"/>
    <lineage>
        <taxon>Bacteria</taxon>
        <taxon>Pseudomonadati</taxon>
        <taxon>Pseudomonadota</taxon>
        <taxon>Alphaproteobacteria</taxon>
        <taxon>Rhodobacterales</taxon>
        <taxon>Paracoccaceae</taxon>
        <taxon>Sedimentitalea</taxon>
    </lineage>
</organism>
<sequence>MFLNHGQAFAQFAPADAAAKPPVLSLPKRQEVNAFKAGTMLETPSGWQTVETLNAGDRVYTLDGGFAELIRIRQHRVAAGSARAIHVPAGSLNNCSDLVLTAGQHVALVEPECETLFQAPCVLAPASALCGFRGITSVVGFSDIEATELTFANEEIVYAQTGALIHVPSGVTDPFFRTLRYGETRALLSMLNRGHCGLDPLGFAPALAA</sequence>
<dbReference type="EMBL" id="FPAW01000021">
    <property type="protein sequence ID" value="SFU05189.1"/>
    <property type="molecule type" value="Genomic_DNA"/>
</dbReference>
<evidence type="ECO:0000313" key="3">
    <source>
        <dbReference type="Proteomes" id="UP000182466"/>
    </source>
</evidence>
<feature type="domain" description="Hedgehog/Intein (Hint)" evidence="1">
    <location>
        <begin position="34"/>
        <end position="160"/>
    </location>
</feature>
<dbReference type="OrthoDB" id="7685535at2"/>